<dbReference type="Gene3D" id="3.50.50.60">
    <property type="entry name" value="FAD/NAD(P)-binding domain"/>
    <property type="match status" value="1"/>
</dbReference>
<dbReference type="InterPro" id="IPR036188">
    <property type="entry name" value="FAD/NAD-bd_sf"/>
</dbReference>
<dbReference type="PANTHER" id="PTHR13847">
    <property type="entry name" value="SARCOSINE DEHYDROGENASE-RELATED"/>
    <property type="match status" value="1"/>
</dbReference>
<name>A0A6A6DLE7_9PEZI</name>
<dbReference type="InterPro" id="IPR006076">
    <property type="entry name" value="FAD-dep_OxRdtase"/>
</dbReference>
<sequence>MSSRNPFDGVYEKGAIDPGVPVANPSASFWHSQPSKYHEIRSPWPEVADVVVIGSGMTGTSIARTLYARRPELNIVLVEARFLCSGATGRNGGHIKAVSYEYWKDRKKKFGADEAVRWARFEQSHLKEMAACVRENNINCDLDLKEGIVAHYDKKSFGEAVDALRELQLYAPQVAADYTVYSQADAVSKFKCSTHTVGAIGSPSAAVWPYKLVTSLIEQMVDKNYLNVQTHTQVLSIEEGDDFAVVKTDRGNIRATHVVHATNGWLGHLVPELRSLVSPVRGNVECQILPANLKIPSTVWMRHSDKDWDYLIQRPAGEVIVGRANSGRKMSADDSIIDVYPHAHLGGILPHVLNWGSAPNQSRVTHAWSGIVGFTEDGNPFVGSLSFLTRTKHQWVCGGYHGIGMVKAFRTGQVLAHLLLGEEVPFEYPSSMLIDSRRLAQLQRSLSGSRL</sequence>
<evidence type="ECO:0000259" key="1">
    <source>
        <dbReference type="Pfam" id="PF01266"/>
    </source>
</evidence>
<keyword evidence="3" id="KW-1185">Reference proteome</keyword>
<dbReference type="OrthoDB" id="429143at2759"/>
<accession>A0A6A6DLE7</accession>
<evidence type="ECO:0000313" key="3">
    <source>
        <dbReference type="Proteomes" id="UP000800200"/>
    </source>
</evidence>
<dbReference type="Gene3D" id="3.30.9.10">
    <property type="entry name" value="D-Amino Acid Oxidase, subunit A, domain 2"/>
    <property type="match status" value="1"/>
</dbReference>
<organism evidence="2 3">
    <name type="scientific">Zopfia rhizophila CBS 207.26</name>
    <dbReference type="NCBI Taxonomy" id="1314779"/>
    <lineage>
        <taxon>Eukaryota</taxon>
        <taxon>Fungi</taxon>
        <taxon>Dikarya</taxon>
        <taxon>Ascomycota</taxon>
        <taxon>Pezizomycotina</taxon>
        <taxon>Dothideomycetes</taxon>
        <taxon>Dothideomycetes incertae sedis</taxon>
        <taxon>Zopfiaceae</taxon>
        <taxon>Zopfia</taxon>
    </lineage>
</organism>
<reference evidence="2" key="1">
    <citation type="journal article" date="2020" name="Stud. Mycol.">
        <title>101 Dothideomycetes genomes: a test case for predicting lifestyles and emergence of pathogens.</title>
        <authorList>
            <person name="Haridas S."/>
            <person name="Albert R."/>
            <person name="Binder M."/>
            <person name="Bloem J."/>
            <person name="Labutti K."/>
            <person name="Salamov A."/>
            <person name="Andreopoulos B."/>
            <person name="Baker S."/>
            <person name="Barry K."/>
            <person name="Bills G."/>
            <person name="Bluhm B."/>
            <person name="Cannon C."/>
            <person name="Castanera R."/>
            <person name="Culley D."/>
            <person name="Daum C."/>
            <person name="Ezra D."/>
            <person name="Gonzalez J."/>
            <person name="Henrissat B."/>
            <person name="Kuo A."/>
            <person name="Liang C."/>
            <person name="Lipzen A."/>
            <person name="Lutzoni F."/>
            <person name="Magnuson J."/>
            <person name="Mondo S."/>
            <person name="Nolan M."/>
            <person name="Ohm R."/>
            <person name="Pangilinan J."/>
            <person name="Park H.-J."/>
            <person name="Ramirez L."/>
            <person name="Alfaro M."/>
            <person name="Sun H."/>
            <person name="Tritt A."/>
            <person name="Yoshinaga Y."/>
            <person name="Zwiers L.-H."/>
            <person name="Turgeon B."/>
            <person name="Goodwin S."/>
            <person name="Spatafora J."/>
            <person name="Crous P."/>
            <person name="Grigoriev I."/>
        </authorList>
    </citation>
    <scope>NUCLEOTIDE SEQUENCE</scope>
    <source>
        <strain evidence="2">CBS 207.26</strain>
    </source>
</reference>
<dbReference type="GO" id="GO:0005737">
    <property type="term" value="C:cytoplasm"/>
    <property type="evidence" value="ECO:0007669"/>
    <property type="project" value="TreeGrafter"/>
</dbReference>
<dbReference type="PANTHER" id="PTHR13847:SF213">
    <property type="entry name" value="DEPENDENT OXIDOREDUCTASE, PUTATIVE-RELATED"/>
    <property type="match status" value="1"/>
</dbReference>
<dbReference type="Pfam" id="PF01266">
    <property type="entry name" value="DAO"/>
    <property type="match status" value="1"/>
</dbReference>
<protein>
    <submittedName>
        <fullName evidence="2">FAD dependent oxidoreductase</fullName>
    </submittedName>
</protein>
<dbReference type="SUPFAM" id="SSF51905">
    <property type="entry name" value="FAD/NAD(P)-binding domain"/>
    <property type="match status" value="1"/>
</dbReference>
<evidence type="ECO:0000313" key="2">
    <source>
        <dbReference type="EMBL" id="KAF2180354.1"/>
    </source>
</evidence>
<dbReference type="EMBL" id="ML994658">
    <property type="protein sequence ID" value="KAF2180354.1"/>
    <property type="molecule type" value="Genomic_DNA"/>
</dbReference>
<dbReference type="AlphaFoldDB" id="A0A6A6DLE7"/>
<gene>
    <name evidence="2" type="ORF">K469DRAFT_714732</name>
</gene>
<feature type="domain" description="FAD dependent oxidoreductase" evidence="1">
    <location>
        <begin position="49"/>
        <end position="418"/>
    </location>
</feature>
<dbReference type="Proteomes" id="UP000800200">
    <property type="component" value="Unassembled WGS sequence"/>
</dbReference>
<proteinExistence type="predicted"/>